<dbReference type="AlphaFoldDB" id="A0A267F477"/>
<dbReference type="Gene3D" id="3.30.420.10">
    <property type="entry name" value="Ribonuclease H-like superfamily/Ribonuclease H"/>
    <property type="match status" value="1"/>
</dbReference>
<dbReference type="FunFam" id="3.30.420.10:FF:000032">
    <property type="entry name" value="Retrovirus-related Pol polyprotein from transposon 297-like Protein"/>
    <property type="match status" value="1"/>
</dbReference>
<reference evidence="3 4" key="1">
    <citation type="submission" date="2017-06" db="EMBL/GenBank/DDBJ databases">
        <title>A platform for efficient transgenesis in Macrostomum lignano, a flatworm model organism for stem cell research.</title>
        <authorList>
            <person name="Berezikov E."/>
        </authorList>
    </citation>
    <scope>NUCLEOTIDE SEQUENCE [LARGE SCALE GENOMIC DNA]</scope>
    <source>
        <strain evidence="3">DV1</strain>
        <tissue evidence="3">Whole organism</tissue>
    </source>
</reference>
<dbReference type="PANTHER" id="PTHR37984">
    <property type="entry name" value="PROTEIN CBG26694"/>
    <property type="match status" value="1"/>
</dbReference>
<dbReference type="OrthoDB" id="10062030at2759"/>
<name>A0A267F477_9PLAT</name>
<dbReference type="InterPro" id="IPR001584">
    <property type="entry name" value="Integrase_cat-core"/>
</dbReference>
<dbReference type="Pfam" id="PF22938">
    <property type="entry name" value="Integrase_p58_C"/>
    <property type="match status" value="1"/>
</dbReference>
<dbReference type="EMBL" id="NIVC01001446">
    <property type="protein sequence ID" value="PAA67889.1"/>
    <property type="molecule type" value="Genomic_DNA"/>
</dbReference>
<dbReference type="GO" id="GO:0003676">
    <property type="term" value="F:nucleic acid binding"/>
    <property type="evidence" value="ECO:0007669"/>
    <property type="project" value="InterPro"/>
</dbReference>
<dbReference type="GO" id="GO:0015074">
    <property type="term" value="P:DNA integration"/>
    <property type="evidence" value="ECO:0007669"/>
    <property type="project" value="InterPro"/>
</dbReference>
<organism evidence="3 4">
    <name type="scientific">Macrostomum lignano</name>
    <dbReference type="NCBI Taxonomy" id="282301"/>
    <lineage>
        <taxon>Eukaryota</taxon>
        <taxon>Metazoa</taxon>
        <taxon>Spiralia</taxon>
        <taxon>Lophotrochozoa</taxon>
        <taxon>Platyhelminthes</taxon>
        <taxon>Rhabditophora</taxon>
        <taxon>Macrostomorpha</taxon>
        <taxon>Macrostomida</taxon>
        <taxon>Macrostomidae</taxon>
        <taxon>Macrostomum</taxon>
    </lineage>
</organism>
<comment type="caution">
    <text evidence="3">The sequence shown here is derived from an EMBL/GenBank/DDBJ whole genome shotgun (WGS) entry which is preliminary data.</text>
</comment>
<feature type="domain" description="Integrase catalytic" evidence="2">
    <location>
        <begin position="17"/>
        <end position="141"/>
    </location>
</feature>
<evidence type="ECO:0000256" key="1">
    <source>
        <dbReference type="SAM" id="MobiDB-lite"/>
    </source>
</evidence>
<dbReference type="InterPro" id="IPR050951">
    <property type="entry name" value="Retrovirus_Pol_polyprotein"/>
</dbReference>
<feature type="non-terminal residue" evidence="3">
    <location>
        <position position="1"/>
    </location>
</feature>
<sequence>PFAMSPLPGTLNLLAETVAVPVPDQTASTCARAMLEEWVCHYGAPGTIHSDQGANFESQLLGQLCESLNIRKTRTTAYHPSGNGQVESFNKTLTAVIRAHLVKEPDQRRWDEFVAPALMAYRSSVHRGTGLSPFFLLHGREMSLPVDLGVARPLDIEPYCEEVQNLRETLVEAHRVVRERITSYQRVQKDWYDRKVKGREFVAGDEVFVYNPVLKAGAKAKLHSPWTGPAVVLEKLSETRYRIRQEGRRKPIKVVHFNNILPRYRKYPVDGTGGPRRPAPRRYHPGPAQETESVREDSQESDDEDEERWWRHSGRVREEGEPMDVQQPGVQPQPEAPVEVIEGRPQRDRRVPQRYGTPVYY</sequence>
<dbReference type="PANTHER" id="PTHR37984:SF15">
    <property type="entry name" value="INTEGRASE CATALYTIC DOMAIN-CONTAINING PROTEIN"/>
    <property type="match status" value="1"/>
</dbReference>
<dbReference type="Proteomes" id="UP000215902">
    <property type="component" value="Unassembled WGS sequence"/>
</dbReference>
<evidence type="ECO:0000259" key="2">
    <source>
        <dbReference type="PROSITE" id="PS50994"/>
    </source>
</evidence>
<dbReference type="InterPro" id="IPR036397">
    <property type="entry name" value="RNaseH_sf"/>
</dbReference>
<accession>A0A267F477</accession>
<protein>
    <recommendedName>
        <fullName evidence="2">Integrase catalytic domain-containing protein</fullName>
    </recommendedName>
</protein>
<dbReference type="STRING" id="282301.A0A267F477"/>
<dbReference type="InterPro" id="IPR054465">
    <property type="entry name" value="Integrase_p58-like_C"/>
</dbReference>
<evidence type="ECO:0000313" key="4">
    <source>
        <dbReference type="Proteomes" id="UP000215902"/>
    </source>
</evidence>
<keyword evidence="4" id="KW-1185">Reference proteome</keyword>
<feature type="region of interest" description="Disordered" evidence="1">
    <location>
        <begin position="265"/>
        <end position="361"/>
    </location>
</feature>
<dbReference type="InterPro" id="IPR012337">
    <property type="entry name" value="RNaseH-like_sf"/>
</dbReference>
<evidence type="ECO:0000313" key="3">
    <source>
        <dbReference type="EMBL" id="PAA67889.1"/>
    </source>
</evidence>
<dbReference type="PROSITE" id="PS50994">
    <property type="entry name" value="INTEGRASE"/>
    <property type="match status" value="1"/>
</dbReference>
<gene>
    <name evidence="3" type="ORF">BOX15_Mlig030754g1</name>
</gene>
<proteinExistence type="predicted"/>
<feature type="compositionally biased region" description="Basic and acidic residues" evidence="1">
    <location>
        <begin position="341"/>
        <end position="351"/>
    </location>
</feature>
<dbReference type="SUPFAM" id="SSF53098">
    <property type="entry name" value="Ribonuclease H-like"/>
    <property type="match status" value="1"/>
</dbReference>